<protein>
    <recommendedName>
        <fullName evidence="4">serine--tRNA ligase</fullName>
        <ecNumber evidence="4">6.1.1.11</ecNumber>
    </recommendedName>
    <alternativeName>
        <fullName evidence="13">Seryl-tRNA synthetase</fullName>
    </alternativeName>
</protein>
<evidence type="ECO:0000313" key="17">
    <source>
        <dbReference type="EMBL" id="RCN28716.1"/>
    </source>
</evidence>
<evidence type="ECO:0000256" key="5">
    <source>
        <dbReference type="ARBA" id="ARBA00022598"/>
    </source>
</evidence>
<dbReference type="InterPro" id="IPR045864">
    <property type="entry name" value="aa-tRNA-synth_II/BPL/LPL"/>
</dbReference>
<evidence type="ECO:0000256" key="9">
    <source>
        <dbReference type="ARBA" id="ARBA00023015"/>
    </source>
</evidence>
<dbReference type="GO" id="GO:0006434">
    <property type="term" value="P:seryl-tRNA aminoacylation"/>
    <property type="evidence" value="ECO:0007669"/>
    <property type="project" value="InterPro"/>
</dbReference>
<evidence type="ECO:0000259" key="15">
    <source>
        <dbReference type="PROSITE" id="PS50858"/>
    </source>
</evidence>
<feature type="region of interest" description="Disordered" evidence="14">
    <location>
        <begin position="904"/>
        <end position="923"/>
    </location>
</feature>
<evidence type="ECO:0000256" key="3">
    <source>
        <dbReference type="ARBA" id="ARBA00010728"/>
    </source>
</evidence>
<evidence type="ECO:0000256" key="10">
    <source>
        <dbReference type="ARBA" id="ARBA00023146"/>
    </source>
</evidence>
<comment type="similarity">
    <text evidence="2">Belongs to the TFB1 family.</text>
</comment>
<dbReference type="InterPro" id="IPR011993">
    <property type="entry name" value="PH-like_dom_sf"/>
</dbReference>
<dbReference type="InterPro" id="IPR035925">
    <property type="entry name" value="BSD_dom_sf"/>
</dbReference>
<keyword evidence="11" id="KW-0804">Transcription</keyword>
<proteinExistence type="inferred from homology"/>
<dbReference type="SUPFAM" id="SSF140383">
    <property type="entry name" value="BSD domain-like"/>
    <property type="match status" value="2"/>
</dbReference>
<dbReference type="InterPro" id="IPR013876">
    <property type="entry name" value="TFIIH_BTF_p62_N"/>
</dbReference>
<evidence type="ECO:0000256" key="13">
    <source>
        <dbReference type="ARBA" id="ARBA00031113"/>
    </source>
</evidence>
<comment type="caution">
    <text evidence="17">The sequence shown here is derived from an EMBL/GenBank/DDBJ whole genome shotgun (WGS) entry which is preliminary data.</text>
</comment>
<dbReference type="PANTHER" id="PTHR12856">
    <property type="entry name" value="TRANSCRIPTION INITIATION FACTOR IIH-RELATED"/>
    <property type="match status" value="1"/>
</dbReference>
<dbReference type="Pfam" id="PF08567">
    <property type="entry name" value="PH_TFIIH"/>
    <property type="match status" value="1"/>
</dbReference>
<keyword evidence="10" id="KW-0030">Aminoacyl-tRNA synthetase</keyword>
<comment type="subcellular location">
    <subcellularLocation>
        <location evidence="1">Nucleus</location>
    </subcellularLocation>
</comment>
<dbReference type="EC" id="6.1.1.11" evidence="4"/>
<dbReference type="PRINTS" id="PR00981">
    <property type="entry name" value="TRNASYNTHSER"/>
</dbReference>
<dbReference type="Pfam" id="PF03909">
    <property type="entry name" value="BSD"/>
    <property type="match status" value="1"/>
</dbReference>
<dbReference type="GO" id="GO:0006289">
    <property type="term" value="P:nucleotide-excision repair"/>
    <property type="evidence" value="ECO:0007669"/>
    <property type="project" value="InterPro"/>
</dbReference>
<dbReference type="Pfam" id="PF00587">
    <property type="entry name" value="tRNA-synt_2b"/>
    <property type="match status" value="1"/>
</dbReference>
<evidence type="ECO:0000256" key="1">
    <source>
        <dbReference type="ARBA" id="ARBA00004123"/>
    </source>
</evidence>
<keyword evidence="7" id="KW-0547">Nucleotide-binding</keyword>
<dbReference type="InterPro" id="IPR002317">
    <property type="entry name" value="Ser-tRNA-ligase_type_1"/>
</dbReference>
<dbReference type="SMART" id="SM00751">
    <property type="entry name" value="BSD"/>
    <property type="match status" value="2"/>
</dbReference>
<dbReference type="InterPro" id="IPR005607">
    <property type="entry name" value="BSD_dom"/>
</dbReference>
<evidence type="ECO:0000256" key="14">
    <source>
        <dbReference type="SAM" id="MobiDB-lite"/>
    </source>
</evidence>
<keyword evidence="18" id="KW-1185">Reference proteome</keyword>
<evidence type="ECO:0000256" key="6">
    <source>
        <dbReference type="ARBA" id="ARBA00022737"/>
    </source>
</evidence>
<feature type="domain" description="BSD" evidence="15">
    <location>
        <begin position="192"/>
        <end position="244"/>
    </location>
</feature>
<dbReference type="CDD" id="cd13229">
    <property type="entry name" value="PH_TFIIH"/>
    <property type="match status" value="1"/>
</dbReference>
<keyword evidence="6" id="KW-0677">Repeat</keyword>
<dbReference type="AlphaFoldDB" id="A0A368F993"/>
<dbReference type="Gene3D" id="6.10.140.1200">
    <property type="match status" value="1"/>
</dbReference>
<evidence type="ECO:0000259" key="16">
    <source>
        <dbReference type="PROSITE" id="PS50862"/>
    </source>
</evidence>
<keyword evidence="12" id="KW-0539">Nucleus</keyword>
<dbReference type="FunFam" id="3.30.930.10:FF:000078">
    <property type="entry name" value="Seryl-tRNA synthetase"/>
    <property type="match status" value="1"/>
</dbReference>
<dbReference type="SUPFAM" id="SSF50729">
    <property type="entry name" value="PH domain-like"/>
    <property type="match status" value="1"/>
</dbReference>
<dbReference type="Gene3D" id="3.30.930.10">
    <property type="entry name" value="Bira Bifunctional Protein, Domain 2"/>
    <property type="match status" value="1"/>
</dbReference>
<dbReference type="PROSITE" id="PS50862">
    <property type="entry name" value="AA_TRNA_LIGASE_II"/>
    <property type="match status" value="1"/>
</dbReference>
<accession>A0A368F993</accession>
<dbReference type="Gene3D" id="2.30.29.30">
    <property type="entry name" value="Pleckstrin-homology domain (PH domain)/Phosphotyrosine-binding domain (PTB)"/>
    <property type="match status" value="1"/>
</dbReference>
<organism evidence="17 18">
    <name type="scientific">Ancylostoma caninum</name>
    <name type="common">Dog hookworm</name>
    <dbReference type="NCBI Taxonomy" id="29170"/>
    <lineage>
        <taxon>Eukaryota</taxon>
        <taxon>Metazoa</taxon>
        <taxon>Ecdysozoa</taxon>
        <taxon>Nematoda</taxon>
        <taxon>Chromadorea</taxon>
        <taxon>Rhabditida</taxon>
        <taxon>Rhabditina</taxon>
        <taxon>Rhabditomorpha</taxon>
        <taxon>Strongyloidea</taxon>
        <taxon>Ancylostomatidae</taxon>
        <taxon>Ancylostomatinae</taxon>
        <taxon>Ancylostoma</taxon>
    </lineage>
</organism>
<dbReference type="GO" id="GO:0005524">
    <property type="term" value="F:ATP binding"/>
    <property type="evidence" value="ECO:0007669"/>
    <property type="project" value="UniProtKB-KW"/>
</dbReference>
<dbReference type="Proteomes" id="UP000252519">
    <property type="component" value="Unassembled WGS sequence"/>
</dbReference>
<keyword evidence="5 17" id="KW-0436">Ligase</keyword>
<reference evidence="17 18" key="1">
    <citation type="submission" date="2014-10" db="EMBL/GenBank/DDBJ databases">
        <title>Draft genome of the hookworm Ancylostoma caninum.</title>
        <authorList>
            <person name="Mitreva M."/>
        </authorList>
    </citation>
    <scope>NUCLEOTIDE SEQUENCE [LARGE SCALE GENOMIC DNA]</scope>
    <source>
        <strain evidence="17 18">Baltimore</strain>
    </source>
</reference>
<dbReference type="InterPro" id="IPR006195">
    <property type="entry name" value="aa-tRNA-synth_II"/>
</dbReference>
<evidence type="ECO:0000256" key="8">
    <source>
        <dbReference type="ARBA" id="ARBA00022840"/>
    </source>
</evidence>
<dbReference type="PROSITE" id="PS50858">
    <property type="entry name" value="BSD"/>
    <property type="match status" value="2"/>
</dbReference>
<evidence type="ECO:0000256" key="4">
    <source>
        <dbReference type="ARBA" id="ARBA00012840"/>
    </source>
</evidence>
<dbReference type="OrthoDB" id="360521at2759"/>
<gene>
    <name evidence="17" type="ORF">ANCCAN_25537</name>
</gene>
<dbReference type="Gene3D" id="1.10.3970.10">
    <property type="entry name" value="BSD domain"/>
    <property type="match status" value="1"/>
</dbReference>
<dbReference type="GO" id="GO:0000439">
    <property type="term" value="C:transcription factor TFIIH core complex"/>
    <property type="evidence" value="ECO:0007669"/>
    <property type="project" value="InterPro"/>
</dbReference>
<evidence type="ECO:0000256" key="12">
    <source>
        <dbReference type="ARBA" id="ARBA00023242"/>
    </source>
</evidence>
<feature type="domain" description="BSD" evidence="15">
    <location>
        <begin position="118"/>
        <end position="174"/>
    </location>
</feature>
<keyword evidence="9" id="KW-0805">Transcription regulation</keyword>
<dbReference type="InterPro" id="IPR002314">
    <property type="entry name" value="aa-tRNA-synt_IIb"/>
</dbReference>
<keyword evidence="8" id="KW-0067">ATP-binding</keyword>
<evidence type="ECO:0000256" key="11">
    <source>
        <dbReference type="ARBA" id="ARBA00023163"/>
    </source>
</evidence>
<evidence type="ECO:0000256" key="7">
    <source>
        <dbReference type="ARBA" id="ARBA00022741"/>
    </source>
</evidence>
<name>A0A368F993_ANCCA</name>
<comment type="similarity">
    <text evidence="3">Belongs to the class-II aminoacyl-tRNA synthetase family. Type-1 seryl-tRNA synthetase subfamily.</text>
</comment>
<evidence type="ECO:0000313" key="18">
    <source>
        <dbReference type="Proteomes" id="UP000252519"/>
    </source>
</evidence>
<dbReference type="SUPFAM" id="SSF55681">
    <property type="entry name" value="Class II aaRS and biotin synthetases"/>
    <property type="match status" value="1"/>
</dbReference>
<dbReference type="GO" id="GO:0004828">
    <property type="term" value="F:serine-tRNA ligase activity"/>
    <property type="evidence" value="ECO:0007669"/>
    <property type="project" value="UniProtKB-EC"/>
</dbReference>
<sequence>MADTSDLLLTLDHIKYRKSGDGRSPIGRLMLYKEHVEWRDNAGPEILYVKFMQIKGQRVSPPNKSKVQLQLVLQNDDQATFVFLNPTLDKEGLTKERDLLKETLQQALIAHRQRVNQLAASNEKDVKQSELREKQRILGENKQLDQLYTHLVASKLISAQEFWTDYYSSSGTVEDKAGISGAFLTNIVQQEGTNGIKLNLNTEIIQAVFNTYPAVEKKHLELVPHEMTEAQFWTKFFQSHYFHREREVLPNPNDPFADCVRMDEAEMEKIQGDGVYRKRFDLDHLDDNIIKDFVKPDAVKGTQKNTLVRRCNYLSEKILSVLKPSTSADEGSNNVSKQSGFGVLNRIIEEDEKRLESNELVDQDGQQDCQSVAIKADHEGVNRTYSPEEAANYKAIVLTLLESSSDEDILIPEDEDMEAFDVEDVEMNGTASEARMNGSGDPLEWGLSPSQLNELRAIHDAVAELLKHFWMCFPPVTPELEEKLQRMAQTLRNYEANQLREAERQFGKINYFRSSIVIKCSHVLTRGSKCTLRESLLGIEFFSMGLFHSERKGVGDIDKVRAKWKELHALMEAKEKPSISEDTLKKMWDDLYEEALKIPNMSHPGAPKGSEENAKVITSWGERREGSLLTAEKLVQPWRTLFYPTDVSGERSYAFVGALANLERVILDYVFDRVCVLGFKPVTVPDLVAREVTEACGVSQRTQKDMQYTLQDEPDVVLSGTAEMGISALLRNKTFEEEQLPLRVVAMSRCYRPEISNSASEAKLYRVHEFTKVEMYIMCTPEQSEAELEYLVQIQKGTFESFGLHCRQMEMPTEELGAPAARKIDVEAWMPGRQIYGEVSSASNCTDYQARRLGIRYKTKSGEKKFVHTCNGTAVASTRTLISILETFQNERKSLDDLPDVIRKRLRTQRPPPIKFQQAKPLS</sequence>
<dbReference type="GO" id="GO:0006351">
    <property type="term" value="P:DNA-templated transcription"/>
    <property type="evidence" value="ECO:0007669"/>
    <property type="project" value="InterPro"/>
</dbReference>
<dbReference type="EMBL" id="JOJR01002376">
    <property type="protein sequence ID" value="RCN28716.1"/>
    <property type="molecule type" value="Genomic_DNA"/>
</dbReference>
<dbReference type="InterPro" id="IPR027079">
    <property type="entry name" value="Tfb1/GTF2H1"/>
</dbReference>
<dbReference type="STRING" id="29170.A0A368F993"/>
<evidence type="ECO:0000256" key="2">
    <source>
        <dbReference type="ARBA" id="ARBA00009448"/>
    </source>
</evidence>
<feature type="domain" description="Aminoacyl-transfer RNA synthetases class-II family profile" evidence="16">
    <location>
        <begin position="661"/>
        <end position="911"/>
    </location>
</feature>